<organism evidence="2 3">
    <name type="scientific">Zizania palustris</name>
    <name type="common">Northern wild rice</name>
    <dbReference type="NCBI Taxonomy" id="103762"/>
    <lineage>
        <taxon>Eukaryota</taxon>
        <taxon>Viridiplantae</taxon>
        <taxon>Streptophyta</taxon>
        <taxon>Embryophyta</taxon>
        <taxon>Tracheophyta</taxon>
        <taxon>Spermatophyta</taxon>
        <taxon>Magnoliopsida</taxon>
        <taxon>Liliopsida</taxon>
        <taxon>Poales</taxon>
        <taxon>Poaceae</taxon>
        <taxon>BOP clade</taxon>
        <taxon>Oryzoideae</taxon>
        <taxon>Oryzeae</taxon>
        <taxon>Zizaniinae</taxon>
        <taxon>Zizania</taxon>
    </lineage>
</organism>
<reference evidence="2" key="1">
    <citation type="journal article" date="2021" name="bioRxiv">
        <title>Whole Genome Assembly and Annotation of Northern Wild Rice, Zizania palustris L., Supports a Whole Genome Duplication in the Zizania Genus.</title>
        <authorList>
            <person name="Haas M."/>
            <person name="Kono T."/>
            <person name="Macchietto M."/>
            <person name="Millas R."/>
            <person name="McGilp L."/>
            <person name="Shao M."/>
            <person name="Duquette J."/>
            <person name="Hirsch C.N."/>
            <person name="Kimball J."/>
        </authorList>
    </citation>
    <scope>NUCLEOTIDE SEQUENCE</scope>
    <source>
        <tissue evidence="2">Fresh leaf tissue</tissue>
    </source>
</reference>
<evidence type="ECO:0000313" key="2">
    <source>
        <dbReference type="EMBL" id="KAG8089697.1"/>
    </source>
</evidence>
<accession>A0A8J6BKC4</accession>
<evidence type="ECO:0000256" key="1">
    <source>
        <dbReference type="SAM" id="MobiDB-lite"/>
    </source>
</evidence>
<dbReference type="Proteomes" id="UP000729402">
    <property type="component" value="Unassembled WGS sequence"/>
</dbReference>
<feature type="region of interest" description="Disordered" evidence="1">
    <location>
        <begin position="65"/>
        <end position="87"/>
    </location>
</feature>
<keyword evidence="3" id="KW-1185">Reference proteome</keyword>
<sequence length="116" mass="12220">MLSVAEELLLKGALDMPRGGVRGENFLKEVTGDGAVEPAEDDTVHLGSIHTVGMGVVGEDMARQGVLAEDDEEETAPSGVVGGGDVEGHRYKRLDVEDADSLSVEGDQGVDIERRC</sequence>
<dbReference type="EMBL" id="JAAALK010000081">
    <property type="protein sequence ID" value="KAG8089697.1"/>
    <property type="molecule type" value="Genomic_DNA"/>
</dbReference>
<evidence type="ECO:0000313" key="3">
    <source>
        <dbReference type="Proteomes" id="UP000729402"/>
    </source>
</evidence>
<dbReference type="AlphaFoldDB" id="A0A8J6BKC4"/>
<reference evidence="2" key="2">
    <citation type="submission" date="2021-02" db="EMBL/GenBank/DDBJ databases">
        <authorList>
            <person name="Kimball J.A."/>
            <person name="Haas M.W."/>
            <person name="Macchietto M."/>
            <person name="Kono T."/>
            <person name="Duquette J."/>
            <person name="Shao M."/>
        </authorList>
    </citation>
    <scope>NUCLEOTIDE SEQUENCE</scope>
    <source>
        <tissue evidence="2">Fresh leaf tissue</tissue>
    </source>
</reference>
<gene>
    <name evidence="2" type="ORF">GUJ93_ZPchr0011g27518</name>
</gene>
<protein>
    <submittedName>
        <fullName evidence="2">Uncharacterized protein</fullName>
    </submittedName>
</protein>
<name>A0A8J6BKC4_ZIZPA</name>
<comment type="caution">
    <text evidence="2">The sequence shown here is derived from an EMBL/GenBank/DDBJ whole genome shotgun (WGS) entry which is preliminary data.</text>
</comment>
<proteinExistence type="predicted"/>